<gene>
    <name evidence="1" type="ORF">QAD02_008993</name>
</gene>
<evidence type="ECO:0000313" key="2">
    <source>
        <dbReference type="Proteomes" id="UP001239111"/>
    </source>
</evidence>
<keyword evidence="2" id="KW-1185">Reference proteome</keyword>
<name>A0ACC2N9H5_9HYME</name>
<dbReference type="Proteomes" id="UP001239111">
    <property type="component" value="Chromosome 4"/>
</dbReference>
<dbReference type="EMBL" id="CM056744">
    <property type="protein sequence ID" value="KAJ8667331.1"/>
    <property type="molecule type" value="Genomic_DNA"/>
</dbReference>
<comment type="caution">
    <text evidence="1">The sequence shown here is derived from an EMBL/GenBank/DDBJ whole genome shotgun (WGS) entry which is preliminary data.</text>
</comment>
<protein>
    <submittedName>
        <fullName evidence="1">Uncharacterized protein</fullName>
    </submittedName>
</protein>
<sequence>MELDYESFLGMAEDSADSSAKSRHRRIAGGSPTDFNRHSYIVSIRSSDTWEFFCAGTIISEKVILTAGHCTIYSPETICVSLGKPHQNVLPDHPCFEIGSIKLHPDYYLPDGLSDAINDIALIILKESLPLSKKVRHVNLIESNHNIAIGSKVTAYGRGAIREPTKNDLTYERSDYLTSDFFRFDNGTQNRARVFPKYLQRVDLEVLSIKECEKKYEHEVHKSHICAYAPGKGSCFKDSGGPLMADGFQVGIFSGGRRCAAHPGYPGLYTNVSMFRSWIDDEMKALSLVLTGRRESKLVTNKKNRNITKIGGRWRSNVNYRSKQPRSSRNTSHENNEH</sequence>
<organism evidence="1 2">
    <name type="scientific">Eretmocerus hayati</name>
    <dbReference type="NCBI Taxonomy" id="131215"/>
    <lineage>
        <taxon>Eukaryota</taxon>
        <taxon>Metazoa</taxon>
        <taxon>Ecdysozoa</taxon>
        <taxon>Arthropoda</taxon>
        <taxon>Hexapoda</taxon>
        <taxon>Insecta</taxon>
        <taxon>Pterygota</taxon>
        <taxon>Neoptera</taxon>
        <taxon>Endopterygota</taxon>
        <taxon>Hymenoptera</taxon>
        <taxon>Apocrita</taxon>
        <taxon>Proctotrupomorpha</taxon>
        <taxon>Chalcidoidea</taxon>
        <taxon>Aphelinidae</taxon>
        <taxon>Aphelininae</taxon>
        <taxon>Eretmocerus</taxon>
    </lineage>
</organism>
<evidence type="ECO:0000313" key="1">
    <source>
        <dbReference type="EMBL" id="KAJ8667331.1"/>
    </source>
</evidence>
<reference evidence="1" key="1">
    <citation type="submission" date="2023-04" db="EMBL/GenBank/DDBJ databases">
        <title>A chromosome-level genome assembly of the parasitoid wasp Eretmocerus hayati.</title>
        <authorList>
            <person name="Zhong Y."/>
            <person name="Liu S."/>
            <person name="Liu Y."/>
        </authorList>
    </citation>
    <scope>NUCLEOTIDE SEQUENCE</scope>
    <source>
        <strain evidence="1">ZJU_SS_LIU_2023</strain>
    </source>
</reference>
<accession>A0ACC2N9H5</accession>
<proteinExistence type="predicted"/>